<dbReference type="InterPro" id="IPR032879">
    <property type="entry name" value="FixG_C"/>
</dbReference>
<evidence type="ECO:0000256" key="1">
    <source>
        <dbReference type="ARBA" id="ARBA00022448"/>
    </source>
</evidence>
<dbReference type="RefSeq" id="WP_132706486.1">
    <property type="nucleotide sequence ID" value="NZ_JACIGF010000001.1"/>
</dbReference>
<dbReference type="NCBIfam" id="TIGR02745">
    <property type="entry name" value="ccoG_rdxA_fixG"/>
    <property type="match status" value="1"/>
</dbReference>
<feature type="transmembrane region" description="Helical" evidence="7">
    <location>
        <begin position="66"/>
        <end position="84"/>
    </location>
</feature>
<keyword evidence="6" id="KW-0411">Iron-sulfur</keyword>
<dbReference type="Gene3D" id="2.60.40.10">
    <property type="entry name" value="Immunoglobulins"/>
    <property type="match status" value="1"/>
</dbReference>
<keyword evidence="7" id="KW-1133">Transmembrane helix</keyword>
<evidence type="ECO:0000313" key="10">
    <source>
        <dbReference type="Proteomes" id="UP000295399"/>
    </source>
</evidence>
<dbReference type="InterPro" id="IPR013783">
    <property type="entry name" value="Ig-like_fold"/>
</dbReference>
<feature type="transmembrane region" description="Helical" evidence="7">
    <location>
        <begin position="372"/>
        <end position="391"/>
    </location>
</feature>
<keyword evidence="2" id="KW-0004">4Fe-4S</keyword>
<dbReference type="PANTHER" id="PTHR30176">
    <property type="entry name" value="FERREDOXIN-TYPE PROTEIN NAPH"/>
    <property type="match status" value="1"/>
</dbReference>
<evidence type="ECO:0000256" key="5">
    <source>
        <dbReference type="ARBA" id="ARBA00023004"/>
    </source>
</evidence>
<dbReference type="PROSITE" id="PS00198">
    <property type="entry name" value="4FE4S_FER_1"/>
    <property type="match status" value="1"/>
</dbReference>
<reference evidence="9 10" key="1">
    <citation type="submission" date="2019-03" db="EMBL/GenBank/DDBJ databases">
        <title>Genomic Encyclopedia of Type Strains, Phase IV (KMG-IV): sequencing the most valuable type-strain genomes for metagenomic binning, comparative biology and taxonomic classification.</title>
        <authorList>
            <person name="Goeker M."/>
        </authorList>
    </citation>
    <scope>NUCLEOTIDE SEQUENCE [LARGE SCALE GENOMIC DNA]</scope>
    <source>
        <strain evidence="9 10">DSM 2132</strain>
    </source>
</reference>
<evidence type="ECO:0000256" key="6">
    <source>
        <dbReference type="ARBA" id="ARBA00023014"/>
    </source>
</evidence>
<dbReference type="InterPro" id="IPR017896">
    <property type="entry name" value="4Fe4S_Fe-S-bd"/>
</dbReference>
<dbReference type="InParanoid" id="A0A4R2PQU6"/>
<dbReference type="PANTHER" id="PTHR30176:SF3">
    <property type="entry name" value="FERREDOXIN-TYPE PROTEIN NAPH"/>
    <property type="match status" value="1"/>
</dbReference>
<evidence type="ECO:0000256" key="4">
    <source>
        <dbReference type="ARBA" id="ARBA00022982"/>
    </source>
</evidence>
<dbReference type="SUPFAM" id="SSF54862">
    <property type="entry name" value="4Fe-4S ferredoxins"/>
    <property type="match status" value="1"/>
</dbReference>
<keyword evidence="4" id="KW-0249">Electron transport</keyword>
<sequence>MATSAPDTVADGKAHGLQALSETVAADTEALADDRAEAVNAKHNRPLYESPPKIHPKQAKGRFRRIKWIVLFVTLGIYYLAPWVRWPRGEGIPDQAILVDFSDRKFYFFFIEIWPQEFYYITGLLILAALGLFLVTSVFGRVWCGYTCPQTVWTDLFVQIERWIEGDRNKRIRLDQARWTLAKLAKRTAKHGLWLLVAVSTGGAWVFYFNDAPQLLGDLFAGTAPTPAYVSMGVLTATTYLLGGHAREQVCTYMCPWPRIQGAMFDENTLLVSYRWDRGEPRGRHKKGDSWEGRGDCIDCNQCVAVCPVGIDIRDGAQMECIQCALCIDACNDVMAKVGRPPNLIAYETINAPERRAQGDYSGIRLLRPRTLLYSALIAVVAGIMVAGLSTRATTDVNVLRDRNPVFVRLADGGIRNGYELKVLNKLHQDRTFEISVAGLPGVRLFNPVTREEGTVALTVPADSVGSVKLYVSLPKGHVTDGTLEDGSAAVDFVIRHDATDTRVVETMPFRGPN</sequence>
<dbReference type="Pfam" id="PF11614">
    <property type="entry name" value="FixG_C"/>
    <property type="match status" value="1"/>
</dbReference>
<dbReference type="GO" id="GO:0051539">
    <property type="term" value="F:4 iron, 4 sulfur cluster binding"/>
    <property type="evidence" value="ECO:0007669"/>
    <property type="project" value="UniProtKB-KW"/>
</dbReference>
<proteinExistence type="predicted"/>
<keyword evidence="5" id="KW-0408">Iron</keyword>
<feature type="transmembrane region" description="Helical" evidence="7">
    <location>
        <begin position="228"/>
        <end position="246"/>
    </location>
</feature>
<keyword evidence="7" id="KW-0472">Membrane</keyword>
<dbReference type="InterPro" id="IPR051684">
    <property type="entry name" value="Electron_Trans/Redox"/>
</dbReference>
<evidence type="ECO:0000256" key="2">
    <source>
        <dbReference type="ARBA" id="ARBA00022485"/>
    </source>
</evidence>
<dbReference type="Pfam" id="PF12801">
    <property type="entry name" value="Fer4_5"/>
    <property type="match status" value="1"/>
</dbReference>
<dbReference type="InterPro" id="IPR017900">
    <property type="entry name" value="4Fe4S_Fe_S_CS"/>
</dbReference>
<feature type="transmembrane region" description="Helical" evidence="7">
    <location>
        <begin position="192"/>
        <end position="208"/>
    </location>
</feature>
<evidence type="ECO:0000256" key="7">
    <source>
        <dbReference type="SAM" id="Phobius"/>
    </source>
</evidence>
<organism evidence="9 10">
    <name type="scientific">Rhodothalassium salexigens DSM 2132</name>
    <dbReference type="NCBI Taxonomy" id="1188247"/>
    <lineage>
        <taxon>Bacteria</taxon>
        <taxon>Pseudomonadati</taxon>
        <taxon>Pseudomonadota</taxon>
        <taxon>Alphaproteobacteria</taxon>
        <taxon>Rhodothalassiales</taxon>
        <taxon>Rhodothalassiaceae</taxon>
        <taxon>Rhodothalassium</taxon>
    </lineage>
</organism>
<keyword evidence="3" id="KW-0479">Metal-binding</keyword>
<keyword evidence="10" id="KW-1185">Reference proteome</keyword>
<comment type="caution">
    <text evidence="9">The sequence shown here is derived from an EMBL/GenBank/DDBJ whole genome shotgun (WGS) entry which is preliminary data.</text>
</comment>
<evidence type="ECO:0000259" key="8">
    <source>
        <dbReference type="PROSITE" id="PS51379"/>
    </source>
</evidence>
<dbReference type="GO" id="GO:0005886">
    <property type="term" value="C:plasma membrane"/>
    <property type="evidence" value="ECO:0007669"/>
    <property type="project" value="TreeGrafter"/>
</dbReference>
<gene>
    <name evidence="9" type="ORF">EV659_101101</name>
</gene>
<dbReference type="GO" id="GO:0046872">
    <property type="term" value="F:metal ion binding"/>
    <property type="evidence" value="ECO:0007669"/>
    <property type="project" value="UniProtKB-KW"/>
</dbReference>
<feature type="transmembrane region" description="Helical" evidence="7">
    <location>
        <begin position="118"/>
        <end position="139"/>
    </location>
</feature>
<dbReference type="Pfam" id="PF13746">
    <property type="entry name" value="Fer4_18"/>
    <property type="match status" value="1"/>
</dbReference>
<protein>
    <submittedName>
        <fullName evidence="9">Cytochrome c oxidase accessory protein FixG</fullName>
    </submittedName>
</protein>
<dbReference type="InterPro" id="IPR014116">
    <property type="entry name" value="Cyt_c_oxidase_cbb3_FixG"/>
</dbReference>
<dbReference type="Gene3D" id="1.10.1060.10">
    <property type="entry name" value="Alpha-helical ferredoxin"/>
    <property type="match status" value="1"/>
</dbReference>
<name>A0A4R2PQU6_RHOSA</name>
<feature type="domain" description="4Fe-4S ferredoxin-type" evidence="8">
    <location>
        <begin position="287"/>
        <end position="316"/>
    </location>
</feature>
<dbReference type="PROSITE" id="PS51379">
    <property type="entry name" value="4FE4S_FER_2"/>
    <property type="match status" value="1"/>
</dbReference>
<dbReference type="InterPro" id="IPR009051">
    <property type="entry name" value="Helical_ferredxn"/>
</dbReference>
<dbReference type="EMBL" id="SLXO01000001">
    <property type="protein sequence ID" value="TCP38203.1"/>
    <property type="molecule type" value="Genomic_DNA"/>
</dbReference>
<dbReference type="OrthoDB" id="9811700at2"/>
<dbReference type="Proteomes" id="UP000295399">
    <property type="component" value="Unassembled WGS sequence"/>
</dbReference>
<dbReference type="AlphaFoldDB" id="A0A4R2PQU6"/>
<evidence type="ECO:0000313" key="9">
    <source>
        <dbReference type="EMBL" id="TCP38203.1"/>
    </source>
</evidence>
<keyword evidence="7" id="KW-0812">Transmembrane</keyword>
<keyword evidence="1" id="KW-0813">Transport</keyword>
<evidence type="ECO:0000256" key="3">
    <source>
        <dbReference type="ARBA" id="ARBA00022723"/>
    </source>
</evidence>
<accession>A0A4R2PQU6</accession>